<dbReference type="AlphaFoldDB" id="A0A9X4H3U4"/>
<gene>
    <name evidence="3" type="ORF">L7E55_00415</name>
</gene>
<evidence type="ECO:0000256" key="1">
    <source>
        <dbReference type="ARBA" id="ARBA00023002"/>
    </source>
</evidence>
<dbReference type="PANTHER" id="PTHR48084:SF3">
    <property type="entry name" value="SUBUNIT OF PYRUVATE:FLAVODOXIN OXIDOREDUCTASE"/>
    <property type="match status" value="1"/>
</dbReference>
<evidence type="ECO:0000259" key="2">
    <source>
        <dbReference type="Pfam" id="PF02775"/>
    </source>
</evidence>
<dbReference type="Gene3D" id="3.40.50.970">
    <property type="match status" value="1"/>
</dbReference>
<dbReference type="Proteomes" id="UP001154312">
    <property type="component" value="Unassembled WGS sequence"/>
</dbReference>
<comment type="caution">
    <text evidence="3">The sequence shown here is derived from an EMBL/GenBank/DDBJ whole genome shotgun (WGS) entry which is preliminary data.</text>
</comment>
<dbReference type="EMBL" id="JAKOAV010000001">
    <property type="protein sequence ID" value="MDF9406833.1"/>
    <property type="molecule type" value="Genomic_DNA"/>
</dbReference>
<dbReference type="GO" id="GO:0016625">
    <property type="term" value="F:oxidoreductase activity, acting on the aldehyde or oxo group of donors, iron-sulfur protein as acceptor"/>
    <property type="evidence" value="ECO:0007669"/>
    <property type="project" value="UniProtKB-ARBA"/>
</dbReference>
<dbReference type="PANTHER" id="PTHR48084">
    <property type="entry name" value="2-OXOGLUTARATE OXIDOREDUCTASE SUBUNIT KORB-RELATED"/>
    <property type="match status" value="1"/>
</dbReference>
<evidence type="ECO:0000313" key="3">
    <source>
        <dbReference type="EMBL" id="MDF9406833.1"/>
    </source>
</evidence>
<dbReference type="GO" id="GO:0045333">
    <property type="term" value="P:cellular respiration"/>
    <property type="evidence" value="ECO:0007669"/>
    <property type="project" value="UniProtKB-ARBA"/>
</dbReference>
<feature type="domain" description="Thiamine pyrophosphate enzyme TPP-binding" evidence="2">
    <location>
        <begin position="60"/>
        <end position="209"/>
    </location>
</feature>
<dbReference type="InterPro" id="IPR029061">
    <property type="entry name" value="THDP-binding"/>
</dbReference>
<evidence type="ECO:0000313" key="4">
    <source>
        <dbReference type="Proteomes" id="UP001154312"/>
    </source>
</evidence>
<keyword evidence="1" id="KW-0560">Oxidoreductase</keyword>
<organism evidence="3 4">
    <name type="scientific">Pelotomaculum isophthalicicum JI</name>
    <dbReference type="NCBI Taxonomy" id="947010"/>
    <lineage>
        <taxon>Bacteria</taxon>
        <taxon>Bacillati</taxon>
        <taxon>Bacillota</taxon>
        <taxon>Clostridia</taxon>
        <taxon>Eubacteriales</taxon>
        <taxon>Desulfotomaculaceae</taxon>
        <taxon>Pelotomaculum</taxon>
    </lineage>
</organism>
<protein>
    <submittedName>
        <fullName evidence="3">Thiamine pyrophosphate-dependent enzyme</fullName>
    </submittedName>
</protein>
<reference evidence="3" key="1">
    <citation type="submission" date="2022-02" db="EMBL/GenBank/DDBJ databases">
        <authorList>
            <person name="Leng L."/>
        </authorList>
    </citation>
    <scope>NUCLEOTIDE SEQUENCE</scope>
    <source>
        <strain evidence="3">JI</strain>
    </source>
</reference>
<proteinExistence type="predicted"/>
<dbReference type="InterPro" id="IPR011766">
    <property type="entry name" value="TPP_enzyme_TPP-bd"/>
</dbReference>
<sequence>MLIKPSMPKSWRVDTKPHKFCPGCGHGLVLKALGQAIDELDIQDRVVFGCDIGCSLLAWDFFNVDTVQTHHGRTNPVMTGIKRANPDLICIGYMGDGGGYAIGSQHLVNAATRNEKITVILVNNAQYGMTGGQMAPTTLPGMKTETTPYGRDVDLTGYPCQGPEMVAAITREGAYVARATVVKPVPLKNYIKKAIQNQIDGNGFSFVECLSACPTNWRTNNVETINFVENEMTKYYHVGEIKVPPPKEPLKVKTWTKIPAMEGQKNG</sequence>
<dbReference type="SUPFAM" id="SSF52518">
    <property type="entry name" value="Thiamin diphosphate-binding fold (THDP-binding)"/>
    <property type="match status" value="1"/>
</dbReference>
<dbReference type="GO" id="GO:0030976">
    <property type="term" value="F:thiamine pyrophosphate binding"/>
    <property type="evidence" value="ECO:0007669"/>
    <property type="project" value="InterPro"/>
</dbReference>
<keyword evidence="4" id="KW-1185">Reference proteome</keyword>
<dbReference type="InterPro" id="IPR051457">
    <property type="entry name" value="2-oxoacid:Fd_oxidoreductase"/>
</dbReference>
<dbReference type="Pfam" id="PF02775">
    <property type="entry name" value="TPP_enzyme_C"/>
    <property type="match status" value="1"/>
</dbReference>
<accession>A0A9X4H3U4</accession>
<name>A0A9X4H3U4_9FIRM</name>